<dbReference type="Gene3D" id="3.20.80.10">
    <property type="entry name" value="Regulatory factor, effector binding domain"/>
    <property type="match status" value="1"/>
</dbReference>
<dbReference type="InterPro" id="IPR029442">
    <property type="entry name" value="GyrI-like"/>
</dbReference>
<reference evidence="3 4" key="1">
    <citation type="submission" date="2018-03" db="EMBL/GenBank/DDBJ databases">
        <authorList>
            <person name="Gulvik C.A."/>
        </authorList>
    </citation>
    <scope>NUCLEOTIDE SEQUENCE [LARGE SCALE GENOMIC DNA]</scope>
    <source>
        <strain evidence="3 4">JCM 31581</strain>
    </source>
</reference>
<accession>A0A429Z4X7</accession>
<comment type="caution">
    <text evidence="3">The sequence shown here is derived from an EMBL/GenBank/DDBJ whole genome shotgun (WGS) entry which is preliminary data.</text>
</comment>
<proteinExistence type="predicted"/>
<dbReference type="PROSITE" id="PS50937">
    <property type="entry name" value="HTH_MERR_2"/>
    <property type="match status" value="1"/>
</dbReference>
<dbReference type="PANTHER" id="PTHR30204:SF96">
    <property type="entry name" value="CHROMOSOME-ANCHORING PROTEIN RACA"/>
    <property type="match status" value="1"/>
</dbReference>
<dbReference type="InterPro" id="IPR011256">
    <property type="entry name" value="Reg_factor_effector_dom_sf"/>
</dbReference>
<dbReference type="RefSeq" id="WP_125943845.1">
    <property type="nucleotide sequence ID" value="NZ_PXZH01000006.1"/>
</dbReference>
<dbReference type="PANTHER" id="PTHR30204">
    <property type="entry name" value="REDOX-CYCLING DRUG-SENSING TRANSCRIPTIONAL ACTIVATOR SOXR"/>
    <property type="match status" value="1"/>
</dbReference>
<dbReference type="InterPro" id="IPR000551">
    <property type="entry name" value="MerR-type_HTH_dom"/>
</dbReference>
<dbReference type="Proteomes" id="UP000277864">
    <property type="component" value="Unassembled WGS sequence"/>
</dbReference>
<dbReference type="Gene3D" id="1.10.1660.10">
    <property type="match status" value="1"/>
</dbReference>
<keyword evidence="1" id="KW-0238">DNA-binding</keyword>
<keyword evidence="4" id="KW-1185">Reference proteome</keyword>
<dbReference type="InterPro" id="IPR047057">
    <property type="entry name" value="MerR_fam"/>
</dbReference>
<dbReference type="SMART" id="SM00422">
    <property type="entry name" value="HTH_MERR"/>
    <property type="match status" value="1"/>
</dbReference>
<evidence type="ECO:0000313" key="3">
    <source>
        <dbReference type="EMBL" id="RST88752.1"/>
    </source>
</evidence>
<dbReference type="CDD" id="cd01107">
    <property type="entry name" value="HTH_BmrR"/>
    <property type="match status" value="1"/>
</dbReference>
<dbReference type="EMBL" id="PXZH01000006">
    <property type="protein sequence ID" value="RST88752.1"/>
    <property type="molecule type" value="Genomic_DNA"/>
</dbReference>
<evidence type="ECO:0000256" key="1">
    <source>
        <dbReference type="ARBA" id="ARBA00023125"/>
    </source>
</evidence>
<dbReference type="GO" id="GO:0003677">
    <property type="term" value="F:DNA binding"/>
    <property type="evidence" value="ECO:0007669"/>
    <property type="project" value="UniProtKB-KW"/>
</dbReference>
<sequence>MISKEKETTGKELYTIGQVAKMCKVSKKALRFYEELGIFVPDKVCEENGYRYYNKETMMFIPIIKYYKQMGFKLQEMEGVKDHSSYFYHENNFISKLNELELEEQAIKNKHTAVSDWFNLLQEGTMAIQNKIDHVSVKYLDQMSYYYQEQDFFFNYKESIINIPWVNSLESHQCAITGPVILEFSSYQDKMNQKSKKSCILQQPVGKLNFQMDVKDFGGSMFLCAYHIGDHQDIYKQYQKIEDWATEHGYTCGPEAYERYVIDYWTTKETDKFVTEVLIKATKSS</sequence>
<dbReference type="SUPFAM" id="SSF55136">
    <property type="entry name" value="Probable bacterial effector-binding domain"/>
    <property type="match status" value="1"/>
</dbReference>
<dbReference type="Pfam" id="PF13411">
    <property type="entry name" value="MerR_1"/>
    <property type="match status" value="1"/>
</dbReference>
<dbReference type="OrthoDB" id="9814833at2"/>
<evidence type="ECO:0000313" key="4">
    <source>
        <dbReference type="Proteomes" id="UP000277864"/>
    </source>
</evidence>
<protein>
    <recommendedName>
        <fullName evidence="2">HTH merR-type domain-containing protein</fullName>
    </recommendedName>
</protein>
<dbReference type="GO" id="GO:0003700">
    <property type="term" value="F:DNA-binding transcription factor activity"/>
    <property type="evidence" value="ECO:0007669"/>
    <property type="project" value="InterPro"/>
</dbReference>
<dbReference type="SUPFAM" id="SSF46955">
    <property type="entry name" value="Putative DNA-binding domain"/>
    <property type="match status" value="1"/>
</dbReference>
<organism evidence="3 4">
    <name type="scientific">Vagococcus humatus</name>
    <dbReference type="NCBI Taxonomy" id="1889241"/>
    <lineage>
        <taxon>Bacteria</taxon>
        <taxon>Bacillati</taxon>
        <taxon>Bacillota</taxon>
        <taxon>Bacilli</taxon>
        <taxon>Lactobacillales</taxon>
        <taxon>Enterococcaceae</taxon>
        <taxon>Vagococcus</taxon>
    </lineage>
</organism>
<dbReference type="Pfam" id="PF06445">
    <property type="entry name" value="GyrI-like"/>
    <property type="match status" value="1"/>
</dbReference>
<dbReference type="AlphaFoldDB" id="A0A429Z4X7"/>
<name>A0A429Z4X7_9ENTE</name>
<dbReference type="InterPro" id="IPR009061">
    <property type="entry name" value="DNA-bd_dom_put_sf"/>
</dbReference>
<gene>
    <name evidence="3" type="ORF">C7P63_09130</name>
</gene>
<feature type="domain" description="HTH merR-type" evidence="2">
    <location>
        <begin position="13"/>
        <end position="83"/>
    </location>
</feature>
<evidence type="ECO:0000259" key="2">
    <source>
        <dbReference type="PROSITE" id="PS50937"/>
    </source>
</evidence>